<evidence type="ECO:0000313" key="3">
    <source>
        <dbReference type="EMBL" id="KFI45760.1"/>
    </source>
</evidence>
<dbReference type="EMBL" id="JGYP01000002">
    <property type="protein sequence ID" value="KFI45760.1"/>
    <property type="molecule type" value="Genomic_DNA"/>
</dbReference>
<feature type="chain" id="PRO_5001817963" description="Lipoprotein" evidence="2">
    <location>
        <begin position="29"/>
        <end position="64"/>
    </location>
</feature>
<protein>
    <recommendedName>
        <fullName evidence="5">Lipoprotein</fullName>
    </recommendedName>
</protein>
<sequence length="64" mass="6418">MKRRGGFARVVPAFLAVVALSVSGCANAAEVGDFADTVNAASTAVSGTHSQNDNKVPGGGLFPR</sequence>
<feature type="signal peptide" evidence="2">
    <location>
        <begin position="1"/>
        <end position="28"/>
    </location>
</feature>
<evidence type="ECO:0000256" key="1">
    <source>
        <dbReference type="SAM" id="MobiDB-lite"/>
    </source>
</evidence>
<proteinExistence type="predicted"/>
<dbReference type="PROSITE" id="PS51257">
    <property type="entry name" value="PROKAR_LIPOPROTEIN"/>
    <property type="match status" value="1"/>
</dbReference>
<gene>
    <name evidence="3" type="ORF">BBOH_0562</name>
</gene>
<evidence type="ECO:0000256" key="2">
    <source>
        <dbReference type="SAM" id="SignalP"/>
    </source>
</evidence>
<organism evidence="3 4">
    <name type="scientific">Bifidobacterium bohemicum DSM 22767</name>
    <dbReference type="NCBI Taxonomy" id="1437606"/>
    <lineage>
        <taxon>Bacteria</taxon>
        <taxon>Bacillati</taxon>
        <taxon>Actinomycetota</taxon>
        <taxon>Actinomycetes</taxon>
        <taxon>Bifidobacteriales</taxon>
        <taxon>Bifidobacteriaceae</taxon>
        <taxon>Bifidobacterium</taxon>
    </lineage>
</organism>
<dbReference type="AlphaFoldDB" id="A0A086ZGW0"/>
<comment type="caution">
    <text evidence="3">The sequence shown here is derived from an EMBL/GenBank/DDBJ whole genome shotgun (WGS) entry which is preliminary data.</text>
</comment>
<keyword evidence="2" id="KW-0732">Signal</keyword>
<evidence type="ECO:0000313" key="4">
    <source>
        <dbReference type="Proteomes" id="UP000029096"/>
    </source>
</evidence>
<dbReference type="Proteomes" id="UP000029096">
    <property type="component" value="Unassembled WGS sequence"/>
</dbReference>
<evidence type="ECO:0008006" key="5">
    <source>
        <dbReference type="Google" id="ProtNLM"/>
    </source>
</evidence>
<feature type="compositionally biased region" description="Polar residues" evidence="1">
    <location>
        <begin position="44"/>
        <end position="54"/>
    </location>
</feature>
<feature type="region of interest" description="Disordered" evidence="1">
    <location>
        <begin position="44"/>
        <end position="64"/>
    </location>
</feature>
<name>A0A086ZGW0_9BIFI</name>
<keyword evidence="4" id="KW-1185">Reference proteome</keyword>
<reference evidence="3 4" key="1">
    <citation type="submission" date="2014-03" db="EMBL/GenBank/DDBJ databases">
        <title>Genomics of Bifidobacteria.</title>
        <authorList>
            <person name="Ventura M."/>
            <person name="Milani C."/>
            <person name="Lugli G.A."/>
        </authorList>
    </citation>
    <scope>NUCLEOTIDE SEQUENCE [LARGE SCALE GENOMIC DNA]</scope>
    <source>
        <strain evidence="3 4">DSM 22767</strain>
    </source>
</reference>
<accession>A0A086ZGW0</accession>